<dbReference type="Pfam" id="PF00059">
    <property type="entry name" value="Lectin_C"/>
    <property type="match status" value="1"/>
</dbReference>
<dbReference type="EMBL" id="RQTK01000046">
    <property type="protein sequence ID" value="RUS89869.1"/>
    <property type="molecule type" value="Genomic_DNA"/>
</dbReference>
<reference evidence="2 3" key="1">
    <citation type="submission" date="2019-01" db="EMBL/GenBank/DDBJ databases">
        <title>A draft genome assembly of the solar-powered sea slug Elysia chlorotica.</title>
        <authorList>
            <person name="Cai H."/>
            <person name="Li Q."/>
            <person name="Fang X."/>
            <person name="Li J."/>
            <person name="Curtis N.E."/>
            <person name="Altenburger A."/>
            <person name="Shibata T."/>
            <person name="Feng M."/>
            <person name="Maeda T."/>
            <person name="Schwartz J.A."/>
            <person name="Shigenobu S."/>
            <person name="Lundholm N."/>
            <person name="Nishiyama T."/>
            <person name="Yang H."/>
            <person name="Hasebe M."/>
            <person name="Li S."/>
            <person name="Pierce S.K."/>
            <person name="Wang J."/>
        </authorList>
    </citation>
    <scope>NUCLEOTIDE SEQUENCE [LARGE SCALE GENOMIC DNA]</scope>
    <source>
        <strain evidence="2">EC2010</strain>
        <tissue evidence="2">Whole organism of an adult</tissue>
    </source>
</reference>
<sequence length="178" mass="18997">MSKLHVQLTGLCTPGSFLQSGTFGTALAPTSTEGDLFAPSRCDTSDGFTYVTSDEASACILASSLAMSPDGAAAFCFNLGAHLFVARTKEKLQLLPHDNGYIVGLSDVAVEGTFVWQDNGEQITDVYKLQFFNPAEPNNSGVGEDCVVVTNVTTMLSGNDIPCNFVYWMVACERPVYG</sequence>
<evidence type="ECO:0000259" key="1">
    <source>
        <dbReference type="PROSITE" id="PS50041"/>
    </source>
</evidence>
<accession>A0A3S1A3Q7</accession>
<dbReference type="InterPro" id="IPR016187">
    <property type="entry name" value="CTDL_fold"/>
</dbReference>
<dbReference type="InterPro" id="IPR001304">
    <property type="entry name" value="C-type_lectin-like"/>
</dbReference>
<gene>
    <name evidence="2" type="ORF">EGW08_002399</name>
</gene>
<protein>
    <recommendedName>
        <fullName evidence="1">C-type lectin domain-containing protein</fullName>
    </recommendedName>
</protein>
<dbReference type="SMART" id="SM00034">
    <property type="entry name" value="CLECT"/>
    <property type="match status" value="1"/>
</dbReference>
<keyword evidence="3" id="KW-1185">Reference proteome</keyword>
<evidence type="ECO:0000313" key="2">
    <source>
        <dbReference type="EMBL" id="RUS89869.1"/>
    </source>
</evidence>
<organism evidence="2 3">
    <name type="scientific">Elysia chlorotica</name>
    <name type="common">Eastern emerald elysia</name>
    <name type="synonym">Sea slug</name>
    <dbReference type="NCBI Taxonomy" id="188477"/>
    <lineage>
        <taxon>Eukaryota</taxon>
        <taxon>Metazoa</taxon>
        <taxon>Spiralia</taxon>
        <taxon>Lophotrochozoa</taxon>
        <taxon>Mollusca</taxon>
        <taxon>Gastropoda</taxon>
        <taxon>Heterobranchia</taxon>
        <taxon>Euthyneura</taxon>
        <taxon>Panpulmonata</taxon>
        <taxon>Sacoglossa</taxon>
        <taxon>Placobranchoidea</taxon>
        <taxon>Plakobranchidae</taxon>
        <taxon>Elysia</taxon>
    </lineage>
</organism>
<dbReference type="AlphaFoldDB" id="A0A3S1A3Q7"/>
<evidence type="ECO:0000313" key="3">
    <source>
        <dbReference type="Proteomes" id="UP000271974"/>
    </source>
</evidence>
<dbReference type="Proteomes" id="UP000271974">
    <property type="component" value="Unassembled WGS sequence"/>
</dbReference>
<feature type="domain" description="C-type lectin" evidence="1">
    <location>
        <begin position="55"/>
        <end position="164"/>
    </location>
</feature>
<proteinExistence type="predicted"/>
<dbReference type="PROSITE" id="PS50041">
    <property type="entry name" value="C_TYPE_LECTIN_2"/>
    <property type="match status" value="1"/>
</dbReference>
<dbReference type="SUPFAM" id="SSF56436">
    <property type="entry name" value="C-type lectin-like"/>
    <property type="match status" value="1"/>
</dbReference>
<comment type="caution">
    <text evidence="2">The sequence shown here is derived from an EMBL/GenBank/DDBJ whole genome shotgun (WGS) entry which is preliminary data.</text>
</comment>
<dbReference type="Gene3D" id="3.10.100.10">
    <property type="entry name" value="Mannose-Binding Protein A, subunit A"/>
    <property type="match status" value="1"/>
</dbReference>
<dbReference type="InterPro" id="IPR016186">
    <property type="entry name" value="C-type_lectin-like/link_sf"/>
</dbReference>
<dbReference type="OrthoDB" id="418245at2759"/>
<name>A0A3S1A3Q7_ELYCH</name>